<evidence type="ECO:0000259" key="13">
    <source>
        <dbReference type="PROSITE" id="PS50893"/>
    </source>
</evidence>
<dbReference type="InterPro" id="IPR036640">
    <property type="entry name" value="ABC1_TM_sf"/>
</dbReference>
<evidence type="ECO:0000313" key="16">
    <source>
        <dbReference type="Proteomes" id="UP001162131"/>
    </source>
</evidence>
<evidence type="ECO:0000256" key="3">
    <source>
        <dbReference type="ARBA" id="ARBA00022448"/>
    </source>
</evidence>
<dbReference type="PROSITE" id="PS50893">
    <property type="entry name" value="ABC_TRANSPORTER_2"/>
    <property type="match status" value="2"/>
</dbReference>
<evidence type="ECO:0000313" key="15">
    <source>
        <dbReference type="EMBL" id="CAG9318848.1"/>
    </source>
</evidence>
<evidence type="ECO:0000259" key="14">
    <source>
        <dbReference type="PROSITE" id="PS50929"/>
    </source>
</evidence>
<keyword evidence="11" id="KW-0325">Glycoprotein</keyword>
<feature type="transmembrane region" description="Helical" evidence="12">
    <location>
        <begin position="770"/>
        <end position="791"/>
    </location>
</feature>
<comment type="subcellular location">
    <subcellularLocation>
        <location evidence="1">Membrane</location>
        <topology evidence="1">Multi-pass membrane protein</topology>
    </subcellularLocation>
</comment>
<evidence type="ECO:0000256" key="8">
    <source>
        <dbReference type="ARBA" id="ARBA00022967"/>
    </source>
</evidence>
<dbReference type="Gene3D" id="3.40.50.300">
    <property type="entry name" value="P-loop containing nucleotide triphosphate hydrolases"/>
    <property type="match status" value="2"/>
</dbReference>
<organism evidence="15 16">
    <name type="scientific">Blepharisma stoltei</name>
    <dbReference type="NCBI Taxonomy" id="1481888"/>
    <lineage>
        <taxon>Eukaryota</taxon>
        <taxon>Sar</taxon>
        <taxon>Alveolata</taxon>
        <taxon>Ciliophora</taxon>
        <taxon>Postciliodesmatophora</taxon>
        <taxon>Heterotrichea</taxon>
        <taxon>Heterotrichida</taxon>
        <taxon>Blepharismidae</taxon>
        <taxon>Blepharisma</taxon>
    </lineage>
</organism>
<feature type="domain" description="ABC transporter" evidence="13">
    <location>
        <begin position="977"/>
        <end position="1211"/>
    </location>
</feature>
<dbReference type="SUPFAM" id="SSF90123">
    <property type="entry name" value="ABC transporter transmembrane region"/>
    <property type="match status" value="2"/>
</dbReference>
<dbReference type="GO" id="GO:0090374">
    <property type="term" value="P:oligopeptide export from mitochondrion"/>
    <property type="evidence" value="ECO:0007669"/>
    <property type="project" value="TreeGrafter"/>
</dbReference>
<dbReference type="FunFam" id="3.40.50.300:FF:000479">
    <property type="entry name" value="Multidrug resistance protein 1A"/>
    <property type="match status" value="1"/>
</dbReference>
<keyword evidence="3" id="KW-0813">Transport</keyword>
<feature type="domain" description="ABC transmembrane type-1" evidence="14">
    <location>
        <begin position="42"/>
        <end position="336"/>
    </location>
</feature>
<feature type="transmembrane region" description="Helical" evidence="12">
    <location>
        <begin position="161"/>
        <end position="179"/>
    </location>
</feature>
<evidence type="ECO:0000256" key="4">
    <source>
        <dbReference type="ARBA" id="ARBA00022692"/>
    </source>
</evidence>
<reference evidence="15" key="1">
    <citation type="submission" date="2021-09" db="EMBL/GenBank/DDBJ databases">
        <authorList>
            <consortium name="AG Swart"/>
            <person name="Singh M."/>
            <person name="Singh A."/>
            <person name="Seah K."/>
            <person name="Emmerich C."/>
        </authorList>
    </citation>
    <scope>NUCLEOTIDE SEQUENCE</scope>
    <source>
        <strain evidence="15">ATCC30299</strain>
    </source>
</reference>
<dbReference type="CDD" id="cd18578">
    <property type="entry name" value="ABC_6TM_Pgp_ABCB1_D2_like"/>
    <property type="match status" value="1"/>
</dbReference>
<sequence length="1212" mass="133028">MKVGEDIENTPLKEQKKTVQMKKAPFSSMFRYATKVDYLFILIGTGGAMLMGATQPFFFFLMCSIFGEMGPDTTHEEYYDNAVTLTYAILAIGGIFTIASYLAVASYIHVGSRMSFHYRIAYFKAVMDCDPEWFDLKQISEIPQSITSDTLKIERATGDKLVILIFTASMILASFILALVRGTQLTLICFLFGPLAGGGMYLTNSGMEQSAKAADTSYKTAGGIAEEALQEVKTVSVLNGQKHETKKYSEAIEESRKAMLVSGLKIGCGTGIGIASFLFLCGVIYIVGAIVVDRNEDNWADGEPYDIGRVMMVIWITIMAFNNIGTCVPSLKIVLDGRTAAYNILQVLNTKSSLDNGKLSTEIKGSIEFTDVKFSYPSSPSSEILKGISFTLEQGQRLGIAGMTGSGKSTIIQLLLRFYEPSSGSILIDGTDIREFSIKYLRENIGLVSQEPLLFNTTIYENIRYGKKDAKVKEIEKAAKEAGILDFIENLPDKFDTSAGAKGSQLSGGQKQRIAIARAIIRDPKILLLDEATSALDRTTEISVMEALDRSLGNCTRLTVAQNLLTIKNSTFILMMEQGKVEEFGSHRDLMKNKGKYYHLVKMQRIHEKNIDENEINPIIELADFKPEEAAKNSKDDEEKKAVRKKMLKMGRSEWGWLALGVLGSILVGCAYPIVGTMTGQEIETIAYEHSDMVEKSTLYGGMIFLLSGIVFFGLLMQSVSYPKMTSNITARMRDMSFRAMLSYEAAFFDLPENNCSVLSSRLSNDCERVNGLGGSVLGITVGIVTSLAVAHGVGAYFSWRLTLVILATVPLIIFATSSTYMAQFVGLVKFDFESCASYAADAILNIKTVKAFNLEDIMFERYIEPVKAASAAIKTKAHVSGLSYGLGFGLVFMAQGLIFWYGAKLVKDNTNSFGDMSTAMITAMNASAAFFLAGIYAPDVKNGVEAAKRLFKILEYTPSIDVGSKEGTKKPIEGKIEFSNVTFSYPNRNYQALKEVSFTVNPGTHFAIIGRTGSGKTTVVQLILRLYDPSVGTVFIDNIDVKSLNLKDFRKQIGIVSQEPVLFSGTIAENIAYGIKASDEHVKEAAEKAQAVEFISTKPDGFDYQVGIKGSKLSGGQKQRIAIARAIIRNPKLLILDEATSALDSGTETELLEALKELMKERTCITIAHRLKTISDADIIMVLDSGKVIEFGSRDDLMSQGGYFYNMISNL</sequence>
<gene>
    <name evidence="15" type="ORF">BSTOLATCC_MIC22210</name>
</gene>
<feature type="transmembrane region" description="Helical" evidence="12">
    <location>
        <begin position="655"/>
        <end position="675"/>
    </location>
</feature>
<dbReference type="SUPFAM" id="SSF52540">
    <property type="entry name" value="P-loop containing nucleoside triphosphate hydrolases"/>
    <property type="match status" value="2"/>
</dbReference>
<comment type="similarity">
    <text evidence="2">Belongs to the ABC transporter superfamily. ABCB family. Multidrug resistance exporter (TC 3.A.1.201) subfamily.</text>
</comment>
<dbReference type="FunFam" id="3.40.50.300:FF:000218">
    <property type="entry name" value="Multidrug ABC transporter ATP-binding protein"/>
    <property type="match status" value="1"/>
</dbReference>
<feature type="transmembrane region" description="Helical" evidence="12">
    <location>
        <begin position="185"/>
        <end position="203"/>
    </location>
</feature>
<dbReference type="SMART" id="SM00382">
    <property type="entry name" value="AAA"/>
    <property type="match status" value="2"/>
</dbReference>
<evidence type="ECO:0000256" key="11">
    <source>
        <dbReference type="ARBA" id="ARBA00023180"/>
    </source>
</evidence>
<dbReference type="GO" id="GO:0016887">
    <property type="term" value="F:ATP hydrolysis activity"/>
    <property type="evidence" value="ECO:0007669"/>
    <property type="project" value="InterPro"/>
</dbReference>
<dbReference type="EMBL" id="CAJZBQ010000021">
    <property type="protein sequence ID" value="CAG9318848.1"/>
    <property type="molecule type" value="Genomic_DNA"/>
</dbReference>
<feature type="domain" description="ABC transmembrane type-1" evidence="14">
    <location>
        <begin position="659"/>
        <end position="943"/>
    </location>
</feature>
<evidence type="ECO:0000256" key="9">
    <source>
        <dbReference type="ARBA" id="ARBA00022989"/>
    </source>
</evidence>
<dbReference type="PROSITE" id="PS00211">
    <property type="entry name" value="ABC_TRANSPORTER_1"/>
    <property type="match status" value="2"/>
</dbReference>
<feature type="domain" description="ABC transporter" evidence="13">
    <location>
        <begin position="367"/>
        <end position="603"/>
    </location>
</feature>
<protein>
    <submittedName>
        <fullName evidence="15">Uncharacterized protein</fullName>
    </submittedName>
</protein>
<evidence type="ECO:0000256" key="6">
    <source>
        <dbReference type="ARBA" id="ARBA00022741"/>
    </source>
</evidence>
<dbReference type="InterPro" id="IPR003593">
    <property type="entry name" value="AAA+_ATPase"/>
</dbReference>
<dbReference type="GO" id="GO:0015421">
    <property type="term" value="F:ABC-type oligopeptide transporter activity"/>
    <property type="evidence" value="ECO:0007669"/>
    <property type="project" value="TreeGrafter"/>
</dbReference>
<feature type="transmembrane region" description="Helical" evidence="12">
    <location>
        <begin position="87"/>
        <end position="110"/>
    </location>
</feature>
<keyword evidence="16" id="KW-1185">Reference proteome</keyword>
<keyword evidence="9 12" id="KW-1133">Transmembrane helix</keyword>
<keyword evidence="8" id="KW-1278">Translocase</keyword>
<feature type="transmembrane region" description="Helical" evidence="12">
    <location>
        <begin position="919"/>
        <end position="939"/>
    </location>
</feature>
<dbReference type="Gene3D" id="1.20.1560.10">
    <property type="entry name" value="ABC transporter type 1, transmembrane domain"/>
    <property type="match status" value="1"/>
</dbReference>
<keyword evidence="4 12" id="KW-0812">Transmembrane</keyword>
<feature type="transmembrane region" description="Helical" evidence="12">
    <location>
        <begin position="38"/>
        <end position="67"/>
    </location>
</feature>
<comment type="caution">
    <text evidence="15">The sequence shown here is derived from an EMBL/GenBank/DDBJ whole genome shotgun (WGS) entry which is preliminary data.</text>
</comment>
<dbReference type="Pfam" id="PF00005">
    <property type="entry name" value="ABC_tran"/>
    <property type="match status" value="2"/>
</dbReference>
<dbReference type="AlphaFoldDB" id="A0AAU9IYU8"/>
<dbReference type="PANTHER" id="PTHR43394:SF27">
    <property type="entry name" value="ATP-DEPENDENT TRANSLOCASE ABCB1-LIKE"/>
    <property type="match status" value="1"/>
</dbReference>
<feature type="transmembrane region" description="Helical" evidence="12">
    <location>
        <begin position="883"/>
        <end position="904"/>
    </location>
</feature>
<accession>A0AAU9IYU8</accession>
<feature type="transmembrane region" description="Helical" evidence="12">
    <location>
        <begin position="312"/>
        <end position="335"/>
    </location>
</feature>
<evidence type="ECO:0000256" key="10">
    <source>
        <dbReference type="ARBA" id="ARBA00023136"/>
    </source>
</evidence>
<feature type="transmembrane region" description="Helical" evidence="12">
    <location>
        <begin position="797"/>
        <end position="816"/>
    </location>
</feature>
<dbReference type="GO" id="GO:0005743">
    <property type="term" value="C:mitochondrial inner membrane"/>
    <property type="evidence" value="ECO:0007669"/>
    <property type="project" value="TreeGrafter"/>
</dbReference>
<dbReference type="CDD" id="cd18577">
    <property type="entry name" value="ABC_6TM_Pgp_ABCB1_D1_like"/>
    <property type="match status" value="1"/>
</dbReference>
<dbReference type="InterPro" id="IPR039421">
    <property type="entry name" value="Type_1_exporter"/>
</dbReference>
<name>A0AAU9IYU8_9CILI</name>
<dbReference type="Proteomes" id="UP001162131">
    <property type="component" value="Unassembled WGS sequence"/>
</dbReference>
<dbReference type="Pfam" id="PF00664">
    <property type="entry name" value="ABC_membrane"/>
    <property type="match status" value="2"/>
</dbReference>
<evidence type="ECO:0000256" key="7">
    <source>
        <dbReference type="ARBA" id="ARBA00022840"/>
    </source>
</evidence>
<feature type="transmembrane region" description="Helical" evidence="12">
    <location>
        <begin position="266"/>
        <end position="292"/>
    </location>
</feature>
<keyword evidence="7" id="KW-0067">ATP-binding</keyword>
<dbReference type="PANTHER" id="PTHR43394">
    <property type="entry name" value="ATP-DEPENDENT PERMEASE MDL1, MITOCHONDRIAL"/>
    <property type="match status" value="1"/>
</dbReference>
<keyword evidence="6" id="KW-0547">Nucleotide-binding</keyword>
<evidence type="ECO:0000256" key="2">
    <source>
        <dbReference type="ARBA" id="ARBA00007577"/>
    </source>
</evidence>
<keyword evidence="10 12" id="KW-0472">Membrane</keyword>
<dbReference type="InterPro" id="IPR003439">
    <property type="entry name" value="ABC_transporter-like_ATP-bd"/>
</dbReference>
<dbReference type="InterPro" id="IPR017871">
    <property type="entry name" value="ABC_transporter-like_CS"/>
</dbReference>
<feature type="transmembrane region" description="Helical" evidence="12">
    <location>
        <begin position="698"/>
        <end position="717"/>
    </location>
</feature>
<evidence type="ECO:0000256" key="12">
    <source>
        <dbReference type="SAM" id="Phobius"/>
    </source>
</evidence>
<evidence type="ECO:0000256" key="5">
    <source>
        <dbReference type="ARBA" id="ARBA00022737"/>
    </source>
</evidence>
<evidence type="ECO:0000256" key="1">
    <source>
        <dbReference type="ARBA" id="ARBA00004141"/>
    </source>
</evidence>
<proteinExistence type="inferred from homology"/>
<dbReference type="InterPro" id="IPR027417">
    <property type="entry name" value="P-loop_NTPase"/>
</dbReference>
<dbReference type="PROSITE" id="PS50929">
    <property type="entry name" value="ABC_TM1F"/>
    <property type="match status" value="2"/>
</dbReference>
<dbReference type="InterPro" id="IPR011527">
    <property type="entry name" value="ABC1_TM_dom"/>
</dbReference>
<dbReference type="GO" id="GO:0005524">
    <property type="term" value="F:ATP binding"/>
    <property type="evidence" value="ECO:0007669"/>
    <property type="project" value="UniProtKB-KW"/>
</dbReference>
<keyword evidence="5" id="KW-0677">Repeat</keyword>